<evidence type="ECO:0000256" key="6">
    <source>
        <dbReference type="ARBA" id="ARBA00022989"/>
    </source>
</evidence>
<dbReference type="CDD" id="cd01665">
    <property type="entry name" value="Cyt_c_Oxidase_III"/>
    <property type="match status" value="1"/>
</dbReference>
<dbReference type="InterPro" id="IPR024791">
    <property type="entry name" value="Cyt_c/ubiquinol_Oxase_su3"/>
</dbReference>
<dbReference type="AlphaFoldDB" id="A0A1C9UZB9"/>
<dbReference type="PROSITE" id="PS50253">
    <property type="entry name" value="COX3"/>
    <property type="match status" value="1"/>
</dbReference>
<protein>
    <recommendedName>
        <fullName evidence="3 8">Cytochrome c oxidase subunit 3</fullName>
    </recommendedName>
</protein>
<dbReference type="SUPFAM" id="SSF81452">
    <property type="entry name" value="Cytochrome c oxidase subunit III-like"/>
    <property type="match status" value="1"/>
</dbReference>
<dbReference type="InterPro" id="IPR000298">
    <property type="entry name" value="Cyt_c_oxidase-like_su3"/>
</dbReference>
<dbReference type="EMBL" id="KX752424">
    <property type="protein sequence ID" value="AOR87129.1"/>
    <property type="molecule type" value="Genomic_DNA"/>
</dbReference>
<keyword evidence="5" id="KW-1278">Translocase</keyword>
<dbReference type="PANTHER" id="PTHR11403">
    <property type="entry name" value="CYTOCHROME C OXIDASE SUBUNIT III"/>
    <property type="match status" value="1"/>
</dbReference>
<dbReference type="Gene3D" id="1.20.120.80">
    <property type="entry name" value="Cytochrome c oxidase, subunit III, four-helix bundle"/>
    <property type="match status" value="1"/>
</dbReference>
<comment type="function">
    <text evidence="8">Component of the cytochrome c oxidase, the last enzyme in the mitochondrial electron transport chain which drives oxidative phosphorylation. The respiratory chain contains 3 multisubunit complexes succinate dehydrogenase (complex II, CII), ubiquinol-cytochrome c oxidoreductase (cytochrome b-c1 complex, complex III, CIII) and cytochrome c oxidase (complex IV, CIV), that cooperate to transfer electrons derived from NADH and succinate to molecular oxygen, creating an electrochemical gradient over the inner membrane that drives transmembrane transport and the ATP synthase. Cytochrome c oxidase is the component of the respiratory chain that catalyzes the reduction of oxygen to water. Electrons originating from reduced cytochrome c in the intermembrane space (IMS) are transferred via the dinuclear copper A center (CU(A)) of subunit 2 and heme A of subunit 1 to the active site in subunit 1, a binuclear center (BNC) formed by heme A3 and copper B (CU(B)). The BNC reduces molecular oxygen to 2 water molecules using 4 electrons from cytochrome c in the IMS and 4 protons from the mitochondrial matrix.</text>
</comment>
<feature type="transmembrane region" description="Helical" evidence="9">
    <location>
        <begin position="238"/>
        <end position="258"/>
    </location>
</feature>
<feature type="transmembrane region" description="Helical" evidence="9">
    <location>
        <begin position="157"/>
        <end position="175"/>
    </location>
</feature>
<evidence type="ECO:0000313" key="11">
    <source>
        <dbReference type="EMBL" id="AOR87129.1"/>
    </source>
</evidence>
<gene>
    <name evidence="11" type="primary">COX3</name>
</gene>
<evidence type="ECO:0000256" key="4">
    <source>
        <dbReference type="ARBA" id="ARBA00022692"/>
    </source>
</evidence>
<comment type="similarity">
    <text evidence="2 8">Belongs to the cytochrome c oxidase subunit 3 family.</text>
</comment>
<keyword evidence="7 9" id="KW-0472">Membrane</keyword>
<keyword evidence="8 11" id="KW-0496">Mitochondrion</keyword>
<dbReference type="GO" id="GO:0004129">
    <property type="term" value="F:cytochrome-c oxidase activity"/>
    <property type="evidence" value="ECO:0007669"/>
    <property type="project" value="InterPro"/>
</dbReference>
<comment type="subcellular location">
    <subcellularLocation>
        <location evidence="1">Membrane</location>
        <topology evidence="1">Multi-pass membrane protein</topology>
    </subcellularLocation>
</comment>
<evidence type="ECO:0000256" key="3">
    <source>
        <dbReference type="ARBA" id="ARBA00015944"/>
    </source>
</evidence>
<feature type="transmembrane region" description="Helical" evidence="9">
    <location>
        <begin position="36"/>
        <end position="56"/>
    </location>
</feature>
<evidence type="ECO:0000256" key="9">
    <source>
        <dbReference type="SAM" id="Phobius"/>
    </source>
</evidence>
<feature type="transmembrane region" description="Helical" evidence="9">
    <location>
        <begin position="125"/>
        <end position="145"/>
    </location>
</feature>
<evidence type="ECO:0000256" key="7">
    <source>
        <dbReference type="ARBA" id="ARBA00023136"/>
    </source>
</evidence>
<keyword evidence="6 9" id="KW-1133">Transmembrane helix</keyword>
<evidence type="ECO:0000256" key="8">
    <source>
        <dbReference type="RuleBase" id="RU003375"/>
    </source>
</evidence>
<dbReference type="InterPro" id="IPR033945">
    <property type="entry name" value="Cyt_c_oxase_su3_dom"/>
</dbReference>
<reference evidence="11" key="1">
    <citation type="journal article" date="2016" name="Gene">
        <title>Syllidae mitochondrial gene order is unusually variable for Annelida.</title>
        <authorList>
            <person name="Aguado M.T."/>
            <person name="Richter S."/>
            <person name="Sontowski R."/>
            <person name="Golombek A."/>
            <person name="Struck T.H."/>
            <person name="Bleidorn C."/>
        </authorList>
    </citation>
    <scope>NUCLEOTIDE SEQUENCE</scope>
</reference>
<feature type="transmembrane region" description="Helical" evidence="9">
    <location>
        <begin position="77"/>
        <end position="100"/>
    </location>
</feature>
<name>A0A1C9UZB9_MYRBC</name>
<dbReference type="InterPro" id="IPR013833">
    <property type="entry name" value="Cyt_c_oxidase_su3_a-hlx"/>
</dbReference>
<sequence>MPRIPFHLVEYSPWPLIGSLGAMTLTSGLAAWFHNSSMLCMVLGLIIILLTMVQWWRDVVREATFLGHHTSFVISGLRWGMILFIASEILFFFAFFWAFFHSSLAPSLELGCNWPPTGISPLNPFAIPLLNTAVLLASGVSVTWAHHSLMENKLTSSIQSLSITVMLGAYFTFLQGMEYLEAPFSIADSVYGATFFVATGFHGLHVIIGSLFLFICLYRMTLYQFSSSHHFGFEAAAWYWHFVDVVWIFLFMCIYWWGS</sequence>
<feature type="domain" description="Heme-copper oxidase subunit III family profile" evidence="10">
    <location>
        <begin position="2"/>
        <end position="259"/>
    </location>
</feature>
<evidence type="ECO:0000259" key="10">
    <source>
        <dbReference type="PROSITE" id="PS50253"/>
    </source>
</evidence>
<dbReference type="Pfam" id="PF00510">
    <property type="entry name" value="COX3"/>
    <property type="match status" value="1"/>
</dbReference>
<dbReference type="GO" id="GO:0016020">
    <property type="term" value="C:membrane"/>
    <property type="evidence" value="ECO:0007669"/>
    <property type="project" value="UniProtKB-SubCell"/>
</dbReference>
<dbReference type="GeneID" id="29291485"/>
<geneLocation type="mitochondrion" evidence="11"/>
<evidence type="ECO:0000256" key="5">
    <source>
        <dbReference type="ARBA" id="ARBA00022967"/>
    </source>
</evidence>
<keyword evidence="4 8" id="KW-0812">Transmembrane</keyword>
<feature type="transmembrane region" description="Helical" evidence="9">
    <location>
        <begin position="195"/>
        <end position="218"/>
    </location>
</feature>
<accession>A0A1C9UZB9</accession>
<dbReference type="GO" id="GO:0005739">
    <property type="term" value="C:mitochondrion"/>
    <property type="evidence" value="ECO:0007669"/>
    <property type="project" value="TreeGrafter"/>
</dbReference>
<dbReference type="PANTHER" id="PTHR11403:SF7">
    <property type="entry name" value="CYTOCHROME C OXIDASE SUBUNIT 3"/>
    <property type="match status" value="1"/>
</dbReference>
<organism evidence="11">
    <name type="scientific">Myrianida brachycephala</name>
    <name type="common">Marine polychaete worm</name>
    <name type="synonym">Autolytus brachycephalus</name>
    <dbReference type="NCBI Taxonomy" id="884646"/>
    <lineage>
        <taxon>Eukaryota</taxon>
        <taxon>Metazoa</taxon>
        <taxon>Spiralia</taxon>
        <taxon>Lophotrochozoa</taxon>
        <taxon>Annelida</taxon>
        <taxon>Polychaeta</taxon>
        <taxon>Errantia</taxon>
        <taxon>Phyllodocida</taxon>
        <taxon>Syllidae</taxon>
        <taxon>Myrianida</taxon>
    </lineage>
</organism>
<dbReference type="FunFam" id="1.20.120.80:FF:000002">
    <property type="entry name" value="Cytochrome c oxidase subunit 3"/>
    <property type="match status" value="1"/>
</dbReference>
<proteinExistence type="inferred from homology"/>
<dbReference type="GO" id="GO:0006123">
    <property type="term" value="P:mitochondrial electron transport, cytochrome c to oxygen"/>
    <property type="evidence" value="ECO:0007669"/>
    <property type="project" value="TreeGrafter"/>
</dbReference>
<dbReference type="CTD" id="4514"/>
<dbReference type="Gene3D" id="1.10.287.70">
    <property type="match status" value="1"/>
</dbReference>
<evidence type="ECO:0000256" key="2">
    <source>
        <dbReference type="ARBA" id="ARBA00010581"/>
    </source>
</evidence>
<dbReference type="RefSeq" id="YP_009307956.1">
    <property type="nucleotide sequence ID" value="NC_031403.1"/>
</dbReference>
<evidence type="ECO:0000256" key="1">
    <source>
        <dbReference type="ARBA" id="ARBA00004141"/>
    </source>
</evidence>
<dbReference type="InterPro" id="IPR035973">
    <property type="entry name" value="Cyt_c_oxidase_su3-like_sf"/>
</dbReference>